<protein>
    <submittedName>
        <fullName evidence="2">Uncharacterized protein</fullName>
    </submittedName>
</protein>
<sequence>MGSANVVIDDSPSPKKEDVPGDAEPPIDLSDDTVQEEESDLNNEESAPVPVKAPS</sequence>
<comment type="caution">
    <text evidence="2">The sequence shown here is derived from an EMBL/GenBank/DDBJ whole genome shotgun (WGS) entry which is preliminary data.</text>
</comment>
<evidence type="ECO:0000313" key="3">
    <source>
        <dbReference type="Proteomes" id="UP000265520"/>
    </source>
</evidence>
<feature type="region of interest" description="Disordered" evidence="1">
    <location>
        <begin position="1"/>
        <end position="55"/>
    </location>
</feature>
<organism evidence="2 3">
    <name type="scientific">Trifolium medium</name>
    <dbReference type="NCBI Taxonomy" id="97028"/>
    <lineage>
        <taxon>Eukaryota</taxon>
        <taxon>Viridiplantae</taxon>
        <taxon>Streptophyta</taxon>
        <taxon>Embryophyta</taxon>
        <taxon>Tracheophyta</taxon>
        <taxon>Spermatophyta</taxon>
        <taxon>Magnoliopsida</taxon>
        <taxon>eudicotyledons</taxon>
        <taxon>Gunneridae</taxon>
        <taxon>Pentapetalae</taxon>
        <taxon>rosids</taxon>
        <taxon>fabids</taxon>
        <taxon>Fabales</taxon>
        <taxon>Fabaceae</taxon>
        <taxon>Papilionoideae</taxon>
        <taxon>50 kb inversion clade</taxon>
        <taxon>NPAAA clade</taxon>
        <taxon>Hologalegina</taxon>
        <taxon>IRL clade</taxon>
        <taxon>Trifolieae</taxon>
        <taxon>Trifolium</taxon>
    </lineage>
</organism>
<dbReference type="Proteomes" id="UP000265520">
    <property type="component" value="Unassembled WGS sequence"/>
</dbReference>
<feature type="compositionally biased region" description="Acidic residues" evidence="1">
    <location>
        <begin position="29"/>
        <end position="43"/>
    </location>
</feature>
<keyword evidence="3" id="KW-1185">Reference proteome</keyword>
<evidence type="ECO:0000313" key="2">
    <source>
        <dbReference type="EMBL" id="MCI92088.1"/>
    </source>
</evidence>
<evidence type="ECO:0000256" key="1">
    <source>
        <dbReference type="SAM" id="MobiDB-lite"/>
    </source>
</evidence>
<feature type="non-terminal residue" evidence="2">
    <location>
        <position position="55"/>
    </location>
</feature>
<reference evidence="2 3" key="1">
    <citation type="journal article" date="2018" name="Front. Plant Sci.">
        <title>Red Clover (Trifolium pratense) and Zigzag Clover (T. medium) - A Picture of Genomic Similarities and Differences.</title>
        <authorList>
            <person name="Dluhosova J."/>
            <person name="Istvanek J."/>
            <person name="Nedelnik J."/>
            <person name="Repkova J."/>
        </authorList>
    </citation>
    <scope>NUCLEOTIDE SEQUENCE [LARGE SCALE GENOMIC DNA]</scope>
    <source>
        <strain evidence="3">cv. 10/8</strain>
        <tissue evidence="2">Leaf</tissue>
    </source>
</reference>
<dbReference type="AlphaFoldDB" id="A0A392VUL4"/>
<accession>A0A392VUL4</accession>
<proteinExistence type="predicted"/>
<dbReference type="EMBL" id="LXQA011290551">
    <property type="protein sequence ID" value="MCI92088.1"/>
    <property type="molecule type" value="Genomic_DNA"/>
</dbReference>
<name>A0A392VUL4_9FABA</name>